<gene>
    <name evidence="5" type="ORF">O3P69_012637</name>
</gene>
<keyword evidence="3" id="KW-0560">Oxidoreductase</keyword>
<proteinExistence type="predicted"/>
<dbReference type="EMBL" id="JARAKH010000050">
    <property type="protein sequence ID" value="KAK8375303.1"/>
    <property type="molecule type" value="Genomic_DNA"/>
</dbReference>
<dbReference type="PRINTS" id="PR00457">
    <property type="entry name" value="ANPEROXIDASE"/>
</dbReference>
<protein>
    <submittedName>
        <fullName evidence="5">Uncharacterized protein</fullName>
    </submittedName>
</protein>
<accession>A0AAW0SJE7</accession>
<dbReference type="Pfam" id="PF03098">
    <property type="entry name" value="An_peroxidase"/>
    <property type="match status" value="3"/>
</dbReference>
<dbReference type="InterPro" id="IPR010255">
    <property type="entry name" value="Haem_peroxidase_sf"/>
</dbReference>
<dbReference type="Gene3D" id="1.10.640.10">
    <property type="entry name" value="Haem peroxidase domain superfamily, animal type"/>
    <property type="match status" value="2"/>
</dbReference>
<evidence type="ECO:0000313" key="6">
    <source>
        <dbReference type="Proteomes" id="UP001487740"/>
    </source>
</evidence>
<dbReference type="GO" id="GO:0020037">
    <property type="term" value="F:heme binding"/>
    <property type="evidence" value="ECO:0007669"/>
    <property type="project" value="InterPro"/>
</dbReference>
<organism evidence="5 6">
    <name type="scientific">Scylla paramamosain</name>
    <name type="common">Mud crab</name>
    <dbReference type="NCBI Taxonomy" id="85552"/>
    <lineage>
        <taxon>Eukaryota</taxon>
        <taxon>Metazoa</taxon>
        <taxon>Ecdysozoa</taxon>
        <taxon>Arthropoda</taxon>
        <taxon>Crustacea</taxon>
        <taxon>Multicrustacea</taxon>
        <taxon>Malacostraca</taxon>
        <taxon>Eumalacostraca</taxon>
        <taxon>Eucarida</taxon>
        <taxon>Decapoda</taxon>
        <taxon>Pleocyemata</taxon>
        <taxon>Brachyura</taxon>
        <taxon>Eubrachyura</taxon>
        <taxon>Portunoidea</taxon>
        <taxon>Portunidae</taxon>
        <taxon>Portuninae</taxon>
        <taxon>Scylla</taxon>
    </lineage>
</organism>
<dbReference type="PANTHER" id="PTHR11475">
    <property type="entry name" value="OXIDASE/PEROXIDASE"/>
    <property type="match status" value="1"/>
</dbReference>
<keyword evidence="2" id="KW-0964">Secreted</keyword>
<comment type="caution">
    <text evidence="5">The sequence shown here is derived from an EMBL/GenBank/DDBJ whole genome shotgun (WGS) entry which is preliminary data.</text>
</comment>
<dbReference type="PANTHER" id="PTHR11475:SF4">
    <property type="entry name" value="CHORION PEROXIDASE"/>
    <property type="match status" value="1"/>
</dbReference>
<evidence type="ECO:0000256" key="1">
    <source>
        <dbReference type="ARBA" id="ARBA00004613"/>
    </source>
</evidence>
<dbReference type="InterPro" id="IPR037120">
    <property type="entry name" value="Haem_peroxidase_sf_animal"/>
</dbReference>
<dbReference type="PROSITE" id="PS50292">
    <property type="entry name" value="PEROXIDASE_3"/>
    <property type="match status" value="1"/>
</dbReference>
<evidence type="ECO:0000256" key="4">
    <source>
        <dbReference type="ARBA" id="ARBA00023180"/>
    </source>
</evidence>
<keyword evidence="3" id="KW-0575">Peroxidase</keyword>
<evidence type="ECO:0000256" key="3">
    <source>
        <dbReference type="ARBA" id="ARBA00022559"/>
    </source>
</evidence>
<dbReference type="InterPro" id="IPR019791">
    <property type="entry name" value="Haem_peroxidase_animal"/>
</dbReference>
<evidence type="ECO:0000256" key="2">
    <source>
        <dbReference type="ARBA" id="ARBA00022525"/>
    </source>
</evidence>
<dbReference type="SUPFAM" id="SSF48113">
    <property type="entry name" value="Heme-dependent peroxidases"/>
    <property type="match status" value="2"/>
</dbReference>
<dbReference type="GO" id="GO:0006979">
    <property type="term" value="P:response to oxidative stress"/>
    <property type="evidence" value="ECO:0007669"/>
    <property type="project" value="InterPro"/>
</dbReference>
<keyword evidence="6" id="KW-1185">Reference proteome</keyword>
<name>A0AAW0SJE7_SCYPA</name>
<comment type="subcellular location">
    <subcellularLocation>
        <location evidence="1">Secreted</location>
    </subcellularLocation>
</comment>
<dbReference type="GO" id="GO:0004601">
    <property type="term" value="F:peroxidase activity"/>
    <property type="evidence" value="ECO:0007669"/>
    <property type="project" value="UniProtKB-KW"/>
</dbReference>
<reference evidence="5 6" key="1">
    <citation type="submission" date="2023-03" db="EMBL/GenBank/DDBJ databases">
        <title>High-quality genome of Scylla paramamosain provides insights in environmental adaptation.</title>
        <authorList>
            <person name="Zhang L."/>
        </authorList>
    </citation>
    <scope>NUCLEOTIDE SEQUENCE [LARGE SCALE GENOMIC DNA]</scope>
    <source>
        <strain evidence="5">LZ_2023a</strain>
        <tissue evidence="5">Muscle</tissue>
    </source>
</reference>
<keyword evidence="4" id="KW-0325">Glycoprotein</keyword>
<dbReference type="AlphaFoldDB" id="A0AAW0SJE7"/>
<dbReference type="Proteomes" id="UP001487740">
    <property type="component" value="Unassembled WGS sequence"/>
</dbReference>
<dbReference type="GO" id="GO:0005576">
    <property type="term" value="C:extracellular region"/>
    <property type="evidence" value="ECO:0007669"/>
    <property type="project" value="UniProtKB-SubCell"/>
</dbReference>
<sequence length="200" mass="22776">MHQPFVREHNRIAVLLSDLNAHWTDEQVFQAVRRIVGATLQHITYTEFLPSILGQGIIEKYGLALQSSGFFCWEEKVKERPITDTFYAPFDLYKPNKFDQVLKGLISSHAQNEDTAISDSMTNKMFEDEKIGPREQINQVTSFIDGSVIYGSSKEESDELRAFSVGLLKVQRCPANTQILTADTNQIDCKTSGRFKYVFV</sequence>
<evidence type="ECO:0000313" key="5">
    <source>
        <dbReference type="EMBL" id="KAK8375303.1"/>
    </source>
</evidence>